<keyword evidence="2" id="KW-1185">Reference proteome</keyword>
<protein>
    <submittedName>
        <fullName evidence="1">Uncharacterized protein</fullName>
    </submittedName>
</protein>
<evidence type="ECO:0000313" key="2">
    <source>
        <dbReference type="Proteomes" id="UP000037069"/>
    </source>
</evidence>
<dbReference type="EMBL" id="JRES01000869">
    <property type="protein sequence ID" value="KNC27644.1"/>
    <property type="molecule type" value="Genomic_DNA"/>
</dbReference>
<accession>A0A0L0C8A8</accession>
<dbReference type="Proteomes" id="UP000037069">
    <property type="component" value="Unassembled WGS sequence"/>
</dbReference>
<gene>
    <name evidence="1" type="ORF">FF38_07077</name>
</gene>
<comment type="caution">
    <text evidence="1">The sequence shown here is derived from an EMBL/GenBank/DDBJ whole genome shotgun (WGS) entry which is preliminary data.</text>
</comment>
<sequence>MGGIPAMAVGAILACGTIPGNVPGTMPGTMGTAPAMGAMGAAVGTEAAAIATFVIGAGGISGFTEPATLLRGSKGLKLPAPVGVRVGVVPIDVNETNSVGGKALGTSMPRKIECNKMHYNFDKLLIEHKFNFQCILFNDKFYDKFYKLSITCLFYRKVIANLNDIDNLFFYRSVIDNMSFL</sequence>
<organism evidence="1 2">
    <name type="scientific">Lucilia cuprina</name>
    <name type="common">Green bottle fly</name>
    <name type="synonym">Australian sheep blowfly</name>
    <dbReference type="NCBI Taxonomy" id="7375"/>
    <lineage>
        <taxon>Eukaryota</taxon>
        <taxon>Metazoa</taxon>
        <taxon>Ecdysozoa</taxon>
        <taxon>Arthropoda</taxon>
        <taxon>Hexapoda</taxon>
        <taxon>Insecta</taxon>
        <taxon>Pterygota</taxon>
        <taxon>Neoptera</taxon>
        <taxon>Endopterygota</taxon>
        <taxon>Diptera</taxon>
        <taxon>Brachycera</taxon>
        <taxon>Muscomorpha</taxon>
        <taxon>Oestroidea</taxon>
        <taxon>Calliphoridae</taxon>
        <taxon>Luciliinae</taxon>
        <taxon>Lucilia</taxon>
    </lineage>
</organism>
<evidence type="ECO:0000313" key="1">
    <source>
        <dbReference type="EMBL" id="KNC27644.1"/>
    </source>
</evidence>
<name>A0A0L0C8A8_LUCCU</name>
<reference evidence="1 2" key="1">
    <citation type="journal article" date="2015" name="Nat. Commun.">
        <title>Lucilia cuprina genome unlocks parasitic fly biology to underpin future interventions.</title>
        <authorList>
            <person name="Anstead C.A."/>
            <person name="Korhonen P.K."/>
            <person name="Young N.D."/>
            <person name="Hall R.S."/>
            <person name="Jex A.R."/>
            <person name="Murali S.C."/>
            <person name="Hughes D.S."/>
            <person name="Lee S.F."/>
            <person name="Perry T."/>
            <person name="Stroehlein A.J."/>
            <person name="Ansell B.R."/>
            <person name="Breugelmans B."/>
            <person name="Hofmann A."/>
            <person name="Qu J."/>
            <person name="Dugan S."/>
            <person name="Lee S.L."/>
            <person name="Chao H."/>
            <person name="Dinh H."/>
            <person name="Han Y."/>
            <person name="Doddapaneni H.V."/>
            <person name="Worley K.C."/>
            <person name="Muzny D.M."/>
            <person name="Ioannidis P."/>
            <person name="Waterhouse R.M."/>
            <person name="Zdobnov E.M."/>
            <person name="James P.J."/>
            <person name="Bagnall N.H."/>
            <person name="Kotze A.C."/>
            <person name="Gibbs R.A."/>
            <person name="Richards S."/>
            <person name="Batterham P."/>
            <person name="Gasser R.B."/>
        </authorList>
    </citation>
    <scope>NUCLEOTIDE SEQUENCE [LARGE SCALE GENOMIC DNA]</scope>
    <source>
        <strain evidence="1 2">LS</strain>
        <tissue evidence="1">Full body</tissue>
    </source>
</reference>
<dbReference type="AlphaFoldDB" id="A0A0L0C8A8"/>
<proteinExistence type="predicted"/>